<dbReference type="PROSITE" id="PS51257">
    <property type="entry name" value="PROKAR_LIPOPROTEIN"/>
    <property type="match status" value="1"/>
</dbReference>
<dbReference type="SUPFAM" id="SSF101898">
    <property type="entry name" value="NHL repeat"/>
    <property type="match status" value="2"/>
</dbReference>
<evidence type="ECO:0008006" key="3">
    <source>
        <dbReference type="Google" id="ProtNLM"/>
    </source>
</evidence>
<proteinExistence type="predicted"/>
<dbReference type="Proteomes" id="UP000217289">
    <property type="component" value="Chromosome"/>
</dbReference>
<dbReference type="KEGG" id="mbd:MEBOL_004043"/>
<dbReference type="EMBL" id="CP022163">
    <property type="protein sequence ID" value="ATB30582.1"/>
    <property type="molecule type" value="Genomic_DNA"/>
</dbReference>
<organism evidence="1 2">
    <name type="scientific">Melittangium boletus DSM 14713</name>
    <dbReference type="NCBI Taxonomy" id="1294270"/>
    <lineage>
        <taxon>Bacteria</taxon>
        <taxon>Pseudomonadati</taxon>
        <taxon>Myxococcota</taxon>
        <taxon>Myxococcia</taxon>
        <taxon>Myxococcales</taxon>
        <taxon>Cystobacterineae</taxon>
        <taxon>Archangiaceae</taxon>
        <taxon>Melittangium</taxon>
    </lineage>
</organism>
<reference evidence="1 2" key="1">
    <citation type="submission" date="2017-06" db="EMBL/GenBank/DDBJ databases">
        <authorList>
            <person name="Kim H.J."/>
            <person name="Triplett B.A."/>
        </authorList>
    </citation>
    <scope>NUCLEOTIDE SEQUENCE [LARGE SCALE GENOMIC DNA]</scope>
    <source>
        <strain evidence="1 2">DSM 14713</strain>
    </source>
</reference>
<dbReference type="OrthoDB" id="476591at2"/>
<dbReference type="RefSeq" id="WP_095979019.1">
    <property type="nucleotide sequence ID" value="NZ_CP022163.1"/>
</dbReference>
<dbReference type="Gene3D" id="2.130.10.10">
    <property type="entry name" value="YVTN repeat-like/Quinoprotein amine dehydrogenase"/>
    <property type="match status" value="1"/>
</dbReference>
<accession>A0A250IHE1</accession>
<evidence type="ECO:0000313" key="1">
    <source>
        <dbReference type="EMBL" id="ATB30582.1"/>
    </source>
</evidence>
<dbReference type="AlphaFoldDB" id="A0A250IHE1"/>
<dbReference type="InterPro" id="IPR015943">
    <property type="entry name" value="WD40/YVTN_repeat-like_dom_sf"/>
</dbReference>
<protein>
    <recommendedName>
        <fullName evidence="3">Lipoprotein</fullName>
    </recommendedName>
</protein>
<sequence length="349" mass="36279">MRSAPFLLALCLSGLGCEGSLPPPRSERGVLLVGNSRGHNVVRLDEETGAFLGDFIPSGSGGLVAPEALVFGPDGFLYVSSGDTLEDSAVLRYDGKTGLFVGTFASGNGMLRPRGLLFGPDGLLYVSSFRSDQILRFNARTGAFVDVFATGNGQPGGLNGPSALALGPDGRLYVSTEGSVAVNGEPSFPPGLPSQVLRYDLRTRESSVFVEQPEPSPAGAGDVRLLGLVFGPDCVTAIGACDLFVSDVAQDIRRYDLETGALEATLSANDSGTVPTTNNLGGLVIGTQRRLYTVGFDSTPDSSAPGTVLRFDARTNAPLPSEGNAGALFVPPDPRLVRPVGITFTLLPD</sequence>
<name>A0A250IHE1_9BACT</name>
<gene>
    <name evidence="1" type="ORF">MEBOL_004043</name>
</gene>
<keyword evidence="2" id="KW-1185">Reference proteome</keyword>
<evidence type="ECO:0000313" key="2">
    <source>
        <dbReference type="Proteomes" id="UP000217289"/>
    </source>
</evidence>